<evidence type="ECO:0000313" key="3">
    <source>
        <dbReference type="Proteomes" id="UP001057580"/>
    </source>
</evidence>
<dbReference type="GeneID" id="74941715"/>
<dbReference type="Gene3D" id="3.40.630.30">
    <property type="match status" value="1"/>
</dbReference>
<sequence>MSLFPAELETDRLHLRALTGETLDPLDLYEHVREGAPSIDRVTEFLTWDPHRHPNETREFLDACAEQFATGEGVQYALYPRAGEDGAGEFAGLGGFGVDWDRSVATLGTWLRQPFWGRGYSGERAHALMGVAFERLDLECVAVTCAVGNENSYRAISEYVERAGGREEGVLRNHERYPDGPADVYRFTVTAEEREGEA</sequence>
<name>A0A9E7U5N8_9EURY</name>
<proteinExistence type="predicted"/>
<keyword evidence="3" id="KW-1185">Reference proteome</keyword>
<dbReference type="GO" id="GO:1990189">
    <property type="term" value="F:protein N-terminal-serine acetyltransferase activity"/>
    <property type="evidence" value="ECO:0007669"/>
    <property type="project" value="TreeGrafter"/>
</dbReference>
<dbReference type="AlphaFoldDB" id="A0A9E7U5N8"/>
<protein>
    <submittedName>
        <fullName evidence="2">GNAT family N-acetyltransferase</fullName>
    </submittedName>
</protein>
<dbReference type="EMBL" id="CP104003">
    <property type="protein sequence ID" value="UWM55605.1"/>
    <property type="molecule type" value="Genomic_DNA"/>
</dbReference>
<dbReference type="InterPro" id="IPR051908">
    <property type="entry name" value="Ribosomal_N-acetyltransferase"/>
</dbReference>
<dbReference type="PROSITE" id="PS51186">
    <property type="entry name" value="GNAT"/>
    <property type="match status" value="1"/>
</dbReference>
<reference evidence="2" key="1">
    <citation type="submission" date="2022-09" db="EMBL/GenBank/DDBJ databases">
        <title>Diverse halophilic archaea isolated from saline environments.</title>
        <authorList>
            <person name="Cui H.-L."/>
        </authorList>
    </citation>
    <scope>NUCLEOTIDE SEQUENCE</scope>
    <source>
        <strain evidence="2">ZS-35-S2</strain>
    </source>
</reference>
<dbReference type="InterPro" id="IPR000182">
    <property type="entry name" value="GNAT_dom"/>
</dbReference>
<dbReference type="PANTHER" id="PTHR43441">
    <property type="entry name" value="RIBOSOMAL-PROTEIN-SERINE ACETYLTRANSFERASE"/>
    <property type="match status" value="1"/>
</dbReference>
<dbReference type="RefSeq" id="WP_260594705.1">
    <property type="nucleotide sequence ID" value="NZ_CP104003.1"/>
</dbReference>
<accession>A0A9E7U5N8</accession>
<dbReference type="Proteomes" id="UP001057580">
    <property type="component" value="Chromosome"/>
</dbReference>
<feature type="domain" description="N-acetyltransferase" evidence="1">
    <location>
        <begin position="13"/>
        <end position="190"/>
    </location>
</feature>
<dbReference type="KEGG" id="ssai:N0B31_04795"/>
<dbReference type="GO" id="GO:0008999">
    <property type="term" value="F:protein-N-terminal-alanine acetyltransferase activity"/>
    <property type="evidence" value="ECO:0007669"/>
    <property type="project" value="TreeGrafter"/>
</dbReference>
<gene>
    <name evidence="2" type="ORF">N0B31_04795</name>
</gene>
<dbReference type="PANTHER" id="PTHR43441:SF11">
    <property type="entry name" value="RIBOSOMAL-PROTEIN-SERINE ACETYLTRANSFERASE"/>
    <property type="match status" value="1"/>
</dbReference>
<dbReference type="GO" id="GO:0005737">
    <property type="term" value="C:cytoplasm"/>
    <property type="evidence" value="ECO:0007669"/>
    <property type="project" value="TreeGrafter"/>
</dbReference>
<evidence type="ECO:0000313" key="2">
    <source>
        <dbReference type="EMBL" id="UWM55605.1"/>
    </source>
</evidence>
<evidence type="ECO:0000259" key="1">
    <source>
        <dbReference type="PROSITE" id="PS51186"/>
    </source>
</evidence>
<dbReference type="SUPFAM" id="SSF55729">
    <property type="entry name" value="Acyl-CoA N-acyltransferases (Nat)"/>
    <property type="match status" value="1"/>
</dbReference>
<dbReference type="InterPro" id="IPR016181">
    <property type="entry name" value="Acyl_CoA_acyltransferase"/>
</dbReference>
<organism evidence="2 3">
    <name type="scientific">Salinirubellus salinus</name>
    <dbReference type="NCBI Taxonomy" id="1364945"/>
    <lineage>
        <taxon>Archaea</taxon>
        <taxon>Methanobacteriati</taxon>
        <taxon>Methanobacteriota</taxon>
        <taxon>Stenosarchaea group</taxon>
        <taxon>Halobacteria</taxon>
        <taxon>Halobacteriales</taxon>
        <taxon>Natronomonadaceae</taxon>
        <taxon>Salinirubellus</taxon>
    </lineage>
</organism>
<dbReference type="Pfam" id="PF13302">
    <property type="entry name" value="Acetyltransf_3"/>
    <property type="match status" value="1"/>
</dbReference>